<comment type="caution">
    <text evidence="2">The sequence shown here is derived from an EMBL/GenBank/DDBJ whole genome shotgun (WGS) entry which is preliminary data.</text>
</comment>
<feature type="region of interest" description="Disordered" evidence="1">
    <location>
        <begin position="190"/>
        <end position="219"/>
    </location>
</feature>
<reference evidence="2" key="1">
    <citation type="journal article" date="2015" name="Nature">
        <title>Complex archaea that bridge the gap between prokaryotes and eukaryotes.</title>
        <authorList>
            <person name="Spang A."/>
            <person name="Saw J.H."/>
            <person name="Jorgensen S.L."/>
            <person name="Zaremba-Niedzwiedzka K."/>
            <person name="Martijn J."/>
            <person name="Lind A.E."/>
            <person name="van Eijk R."/>
            <person name="Schleper C."/>
            <person name="Guy L."/>
            <person name="Ettema T.J."/>
        </authorList>
    </citation>
    <scope>NUCLEOTIDE SEQUENCE</scope>
</reference>
<evidence type="ECO:0000313" key="2">
    <source>
        <dbReference type="EMBL" id="KKK49415.1"/>
    </source>
</evidence>
<feature type="non-terminal residue" evidence="2">
    <location>
        <position position="1"/>
    </location>
</feature>
<protein>
    <submittedName>
        <fullName evidence="2">Uncharacterized protein</fullName>
    </submittedName>
</protein>
<organism evidence="2">
    <name type="scientific">marine sediment metagenome</name>
    <dbReference type="NCBI Taxonomy" id="412755"/>
    <lineage>
        <taxon>unclassified sequences</taxon>
        <taxon>metagenomes</taxon>
        <taxon>ecological metagenomes</taxon>
    </lineage>
</organism>
<name>A0A0F8WMF6_9ZZZZ</name>
<sequence>HNTEFFTGLGAKLPGILAFKNQIAQPEWDIIKADAKSNAEKRNLMMLRGVGEKGIEWVKAGLSQAEMEFIEGRKMNKEEIFGVLAPGLFSWLEPNATEANARAGKEAFDELGVWPINQAIQEKITNEILPLYGDNLVGEFDDVRPVDKQIKISEQNATKDIMTIDEQRKKFLNLDPLEDSELGGQIVSMASTTSGEPNPFDEDEEDEETTREEEEERTKFRRYTKRHGDGEDFIFHHLDENQQEALKAEMGSDNSKRLDLLIKLSDLAKASVSV</sequence>
<feature type="compositionally biased region" description="Acidic residues" evidence="1">
    <location>
        <begin position="199"/>
        <end position="215"/>
    </location>
</feature>
<dbReference type="AlphaFoldDB" id="A0A0F8WMF6"/>
<dbReference type="EMBL" id="LAZR01068557">
    <property type="protein sequence ID" value="KKK49415.1"/>
    <property type="molecule type" value="Genomic_DNA"/>
</dbReference>
<accession>A0A0F8WMF6</accession>
<evidence type="ECO:0000256" key="1">
    <source>
        <dbReference type="SAM" id="MobiDB-lite"/>
    </source>
</evidence>
<proteinExistence type="predicted"/>
<gene>
    <name evidence="2" type="ORF">LCGC14_3135300</name>
</gene>